<dbReference type="Pfam" id="PF01381">
    <property type="entry name" value="HTH_3"/>
    <property type="match status" value="1"/>
</dbReference>
<protein>
    <submittedName>
        <fullName evidence="2">Transcriptional regulator</fullName>
    </submittedName>
</protein>
<proteinExistence type="predicted"/>
<reference evidence="2" key="1">
    <citation type="submission" date="2019-02" db="EMBL/GenBank/DDBJ databases">
        <authorList>
            <consortium name="Genoscope - CEA"/>
            <person name="William W."/>
        </authorList>
    </citation>
    <scope>NUCLEOTIDE SEQUENCE [LARGE SCALE GENOMIC DNA]</scope>
    <source>
        <strain evidence="2">YSy11</strain>
    </source>
</reference>
<dbReference type="InterPro" id="IPR001387">
    <property type="entry name" value="Cro/C1-type_HTH"/>
</dbReference>
<evidence type="ECO:0000313" key="2">
    <source>
        <dbReference type="EMBL" id="VEV98311.1"/>
    </source>
</evidence>
<evidence type="ECO:0000259" key="1">
    <source>
        <dbReference type="PROSITE" id="PS50943"/>
    </source>
</evidence>
<dbReference type="RefSeq" id="WP_069901723.1">
    <property type="nucleotide sequence ID" value="NZ_JBALWF010000015.1"/>
</dbReference>
<dbReference type="InterPro" id="IPR010982">
    <property type="entry name" value="Lambda_DNA-bd_dom_sf"/>
</dbReference>
<gene>
    <name evidence="2" type="ORF">PMYSY11_3267</name>
</gene>
<dbReference type="SMART" id="SM00530">
    <property type="entry name" value="HTH_XRE"/>
    <property type="match status" value="1"/>
</dbReference>
<dbReference type="EMBL" id="LR215729">
    <property type="protein sequence ID" value="VEV98311.1"/>
    <property type="molecule type" value="Genomic_DNA"/>
</dbReference>
<organism evidence="2">
    <name type="scientific">Pseudomonas marincola</name>
    <dbReference type="NCBI Taxonomy" id="437900"/>
    <lineage>
        <taxon>Bacteria</taxon>
        <taxon>Pseudomonadati</taxon>
        <taxon>Pseudomonadota</taxon>
        <taxon>Gammaproteobacteria</taxon>
        <taxon>Pseudomonadales</taxon>
        <taxon>Pseudomonadaceae</taxon>
        <taxon>Pseudomonas</taxon>
    </lineage>
</organism>
<feature type="domain" description="HTH cro/C1-type" evidence="1">
    <location>
        <begin position="52"/>
        <end position="96"/>
    </location>
</feature>
<dbReference type="AlphaFoldDB" id="A0A653E885"/>
<accession>A0A653E885</accession>
<dbReference type="CDD" id="cd00093">
    <property type="entry name" value="HTH_XRE"/>
    <property type="match status" value="1"/>
</dbReference>
<name>A0A653E885_9PSED</name>
<dbReference type="PROSITE" id="PS50943">
    <property type="entry name" value="HTH_CROC1"/>
    <property type="match status" value="1"/>
</dbReference>
<dbReference type="Gene3D" id="1.10.260.40">
    <property type="entry name" value="lambda repressor-like DNA-binding domains"/>
    <property type="match status" value="1"/>
</dbReference>
<dbReference type="GO" id="GO:0003677">
    <property type="term" value="F:DNA binding"/>
    <property type="evidence" value="ECO:0007669"/>
    <property type="project" value="InterPro"/>
</dbReference>
<sequence>MKPQIISRDGQPEYAVLPWEQYLKLLEAAQGSQQVVAPQAEVAVPTPALADIKRMREAKGLSIEQLARAVGVSPHYMNMIESGEREPDAAIQRALAWNLSAQRAESDS</sequence>
<dbReference type="SUPFAM" id="SSF47413">
    <property type="entry name" value="lambda repressor-like DNA-binding domains"/>
    <property type="match status" value="1"/>
</dbReference>